<proteinExistence type="predicted"/>
<keyword evidence="5" id="KW-1185">Reference proteome</keyword>
<dbReference type="EMBL" id="CP030058">
    <property type="protein sequence ID" value="QOZ64814.1"/>
    <property type="molecule type" value="Genomic_DNA"/>
</dbReference>
<evidence type="ECO:0000256" key="1">
    <source>
        <dbReference type="ARBA" id="ARBA00023002"/>
    </source>
</evidence>
<dbReference type="InterPro" id="IPR012349">
    <property type="entry name" value="Split_barrel_FMN-bd"/>
</dbReference>
<accession>A0A410VIY3</accession>
<keyword evidence="1" id="KW-0560">Oxidoreductase</keyword>
<sequence>MIDAGRAIATATPETFREVSRKWASGIAVVTAVDSHGALFGTTMSAVVSLSISPLQYLICIDRKSNSLPAITSTGWFCINMLSSSQERIAMTFAKKGTDKFSAISYREGLNRLPIIQDVASYIICHLNSSFDGGDHVIIVGDVIEIGLHDASPLVYLNGRFNNG</sequence>
<evidence type="ECO:0000313" key="3">
    <source>
        <dbReference type="EMBL" id="GGI27283.1"/>
    </source>
</evidence>
<dbReference type="PANTHER" id="PTHR30466">
    <property type="entry name" value="FLAVIN REDUCTASE"/>
    <property type="match status" value="1"/>
</dbReference>
<protein>
    <submittedName>
        <fullName evidence="4">Flavin reductase</fullName>
    </submittedName>
</protein>
<gene>
    <name evidence="3" type="ORF">GCM10010987_43610</name>
    <name evidence="4" type="ORF">XH86_40005</name>
</gene>
<evidence type="ECO:0000313" key="6">
    <source>
        <dbReference type="Proteomes" id="UP000625079"/>
    </source>
</evidence>
<reference evidence="4 5" key="2">
    <citation type="submission" date="2018-06" db="EMBL/GenBank/DDBJ databases">
        <title>Comparative genomics of rhizobia nodulating Arachis hypogaea in China.</title>
        <authorList>
            <person name="Li Y."/>
        </authorList>
    </citation>
    <scope>NUCLEOTIDE SEQUENCE [LARGE SCALE GENOMIC DNA]</scope>
    <source>
        <strain evidence="4 5">CCBAU 51658</strain>
        <plasmid evidence="4 5">unnamed</plasmid>
    </source>
</reference>
<dbReference type="GO" id="GO:0042602">
    <property type="term" value="F:riboflavin reductase (NADPH) activity"/>
    <property type="evidence" value="ECO:0007669"/>
    <property type="project" value="TreeGrafter"/>
</dbReference>
<geneLocation type="plasmid" evidence="4 5">
    <name>unnamed</name>
</geneLocation>
<name>A0A410VIY3_9BRAD</name>
<dbReference type="Gene3D" id="2.30.110.10">
    <property type="entry name" value="Electron Transport, Fmn-binding Protein, Chain A"/>
    <property type="match status" value="1"/>
</dbReference>
<dbReference type="SUPFAM" id="SSF50475">
    <property type="entry name" value="FMN-binding split barrel"/>
    <property type="match status" value="1"/>
</dbReference>
<reference evidence="3" key="3">
    <citation type="submission" date="2022-12" db="EMBL/GenBank/DDBJ databases">
        <authorList>
            <person name="Sun Q."/>
            <person name="Zhou Y."/>
        </authorList>
    </citation>
    <scope>NUCLEOTIDE SEQUENCE</scope>
    <source>
        <strain evidence="3">CGMCC 1.15034</strain>
    </source>
</reference>
<dbReference type="GO" id="GO:0010181">
    <property type="term" value="F:FMN binding"/>
    <property type="evidence" value="ECO:0007669"/>
    <property type="project" value="InterPro"/>
</dbReference>
<feature type="domain" description="Flavin reductase like" evidence="2">
    <location>
        <begin position="20"/>
        <end position="163"/>
    </location>
</feature>
<dbReference type="InterPro" id="IPR002563">
    <property type="entry name" value="Flavin_Rdtase-like_dom"/>
</dbReference>
<dbReference type="SMART" id="SM00903">
    <property type="entry name" value="Flavin_Reduct"/>
    <property type="match status" value="1"/>
</dbReference>
<dbReference type="AlphaFoldDB" id="A0A410VIY3"/>
<dbReference type="RefSeq" id="WP_128929540.1">
    <property type="nucleotide sequence ID" value="NZ_BMHC01000010.1"/>
</dbReference>
<dbReference type="Proteomes" id="UP000593880">
    <property type="component" value="Plasmid unnamed"/>
</dbReference>
<dbReference type="InterPro" id="IPR050268">
    <property type="entry name" value="NADH-dep_flavin_reductase"/>
</dbReference>
<evidence type="ECO:0000259" key="2">
    <source>
        <dbReference type="SMART" id="SM00903"/>
    </source>
</evidence>
<organism evidence="3 6">
    <name type="scientific">Bradyrhizobium guangdongense</name>
    <dbReference type="NCBI Taxonomy" id="1325090"/>
    <lineage>
        <taxon>Bacteria</taxon>
        <taxon>Pseudomonadati</taxon>
        <taxon>Pseudomonadota</taxon>
        <taxon>Alphaproteobacteria</taxon>
        <taxon>Hyphomicrobiales</taxon>
        <taxon>Nitrobacteraceae</taxon>
        <taxon>Bradyrhizobium</taxon>
    </lineage>
</organism>
<dbReference type="OrthoDB" id="9789254at2"/>
<dbReference type="PANTHER" id="PTHR30466:SF1">
    <property type="entry name" value="FMN REDUCTASE (NADH) RUTF"/>
    <property type="match status" value="1"/>
</dbReference>
<dbReference type="Proteomes" id="UP000625079">
    <property type="component" value="Unassembled WGS sequence"/>
</dbReference>
<evidence type="ECO:0000313" key="5">
    <source>
        <dbReference type="Proteomes" id="UP000593880"/>
    </source>
</evidence>
<keyword evidence="4" id="KW-0614">Plasmid</keyword>
<reference evidence="3" key="1">
    <citation type="journal article" date="2014" name="Int. J. Syst. Evol. Microbiol.">
        <title>Complete genome sequence of Corynebacterium casei LMG S-19264T (=DSM 44701T), isolated from a smear-ripened cheese.</title>
        <authorList>
            <consortium name="US DOE Joint Genome Institute (JGI-PGF)"/>
            <person name="Walter F."/>
            <person name="Albersmeier A."/>
            <person name="Kalinowski J."/>
            <person name="Ruckert C."/>
        </authorList>
    </citation>
    <scope>NUCLEOTIDE SEQUENCE</scope>
    <source>
        <strain evidence="3">CGMCC 1.15034</strain>
    </source>
</reference>
<evidence type="ECO:0000313" key="4">
    <source>
        <dbReference type="EMBL" id="QOZ64814.1"/>
    </source>
</evidence>
<dbReference type="EMBL" id="BMHC01000010">
    <property type="protein sequence ID" value="GGI27283.1"/>
    <property type="molecule type" value="Genomic_DNA"/>
</dbReference>
<dbReference type="Pfam" id="PF01613">
    <property type="entry name" value="Flavin_Reduct"/>
    <property type="match status" value="1"/>
</dbReference>